<dbReference type="Gene3D" id="3.40.830.10">
    <property type="entry name" value="LigB-like"/>
    <property type="match status" value="1"/>
</dbReference>
<dbReference type="CDD" id="cd07363">
    <property type="entry name" value="45_DOPA_Dioxygenase"/>
    <property type="match status" value="1"/>
</dbReference>
<organism evidence="7 8">
    <name type="scientific">Stereocaulon virgatum</name>
    <dbReference type="NCBI Taxonomy" id="373712"/>
    <lineage>
        <taxon>Eukaryota</taxon>
        <taxon>Fungi</taxon>
        <taxon>Dikarya</taxon>
        <taxon>Ascomycota</taxon>
        <taxon>Pezizomycotina</taxon>
        <taxon>Lecanoromycetes</taxon>
        <taxon>OSLEUM clade</taxon>
        <taxon>Lecanoromycetidae</taxon>
        <taxon>Lecanorales</taxon>
        <taxon>Lecanorineae</taxon>
        <taxon>Stereocaulaceae</taxon>
        <taxon>Stereocaulon</taxon>
    </lineage>
</organism>
<reference evidence="7 8" key="1">
    <citation type="submission" date="2024-09" db="EMBL/GenBank/DDBJ databases">
        <title>Rethinking Asexuality: The Enigmatic Case of Functional Sexual Genes in Lepraria (Stereocaulaceae).</title>
        <authorList>
            <person name="Doellman M."/>
            <person name="Sun Y."/>
            <person name="Barcenas-Pena A."/>
            <person name="Lumbsch H.T."/>
            <person name="Grewe F."/>
        </authorList>
    </citation>
    <scope>NUCLEOTIDE SEQUENCE [LARGE SCALE GENOMIC DNA]</scope>
    <source>
        <strain evidence="7 8">Mercado 3170</strain>
    </source>
</reference>
<evidence type="ECO:0000256" key="2">
    <source>
        <dbReference type="ARBA" id="ARBA00007581"/>
    </source>
</evidence>
<evidence type="ECO:0000256" key="5">
    <source>
        <dbReference type="ARBA" id="ARBA00023002"/>
    </source>
</evidence>
<keyword evidence="3" id="KW-0479">Metal-binding</keyword>
<keyword evidence="8" id="KW-1185">Reference proteome</keyword>
<dbReference type="SUPFAM" id="SSF53213">
    <property type="entry name" value="LigB-like"/>
    <property type="match status" value="1"/>
</dbReference>
<dbReference type="PANTHER" id="PTHR30096:SF0">
    <property type="entry name" value="4,5-DOPA DIOXYGENASE EXTRADIOL-LIKE PROTEIN"/>
    <property type="match status" value="1"/>
</dbReference>
<dbReference type="Proteomes" id="UP001590950">
    <property type="component" value="Unassembled WGS sequence"/>
</dbReference>
<comment type="caution">
    <text evidence="7">The sequence shown here is derived from an EMBL/GenBank/DDBJ whole genome shotgun (WGS) entry which is preliminary data.</text>
</comment>
<sequence>MSLRSLSRFNFASIVISILAGLLAYQASTRWSNFSSTIKKDWSSGFRADPMLEAVRSVSTMAAKMVKTPVYFISHGGPMTMYNTDHPVYSKLQEIGKEITTKVKPKAVVVFSAHWQAEGTNKIMINTKEKNDLIYDFYGFPSHCYKATYPNVGSKEIASHVMSALKSNGIEVESTSRGLDHGVWVCFNVLFNPETNPLNVPIVQVSLFSSEDPHQHYALGRAVSALRSENIAIIVSGMAVHNLWDFRRTMGNSTPMPYTSSFDEALKDAVAVAPAEREEKMAALLKRSDARQAHPTFDHLLPIFIGAGAAGEDTGERLWTLKEGSLSWAQYRFGEVEAS</sequence>
<dbReference type="InterPro" id="IPR014436">
    <property type="entry name" value="Extradiol_dOase_DODA"/>
</dbReference>
<comment type="similarity">
    <text evidence="2">Belongs to the DODA-type extradiol aromatic ring-opening dioxygenase family.</text>
</comment>
<dbReference type="EMBL" id="JBEFKJ010000013">
    <property type="protein sequence ID" value="KAL2042730.1"/>
    <property type="molecule type" value="Genomic_DNA"/>
</dbReference>
<evidence type="ECO:0000313" key="7">
    <source>
        <dbReference type="EMBL" id="KAL2042730.1"/>
    </source>
</evidence>
<evidence type="ECO:0000313" key="8">
    <source>
        <dbReference type="Proteomes" id="UP001590950"/>
    </source>
</evidence>
<evidence type="ECO:0000259" key="6">
    <source>
        <dbReference type="Pfam" id="PF02900"/>
    </source>
</evidence>
<name>A0ABR4AB62_9LECA</name>
<feature type="domain" description="Extradiol ring-cleavage dioxygenase class III enzyme subunit B" evidence="6">
    <location>
        <begin position="70"/>
        <end position="316"/>
    </location>
</feature>
<keyword evidence="5" id="KW-0560">Oxidoreductase</keyword>
<accession>A0ABR4AB62</accession>
<evidence type="ECO:0000256" key="1">
    <source>
        <dbReference type="ARBA" id="ARBA00001947"/>
    </source>
</evidence>
<evidence type="ECO:0000256" key="4">
    <source>
        <dbReference type="ARBA" id="ARBA00022833"/>
    </source>
</evidence>
<gene>
    <name evidence="7" type="ORF">N7G274_004489</name>
</gene>
<protein>
    <recommendedName>
        <fullName evidence="6">Extradiol ring-cleavage dioxygenase class III enzyme subunit B domain-containing protein</fullName>
    </recommendedName>
</protein>
<proteinExistence type="inferred from homology"/>
<dbReference type="PANTHER" id="PTHR30096">
    <property type="entry name" value="4,5-DOPA DIOXYGENASE EXTRADIOL-LIKE PROTEIN"/>
    <property type="match status" value="1"/>
</dbReference>
<keyword evidence="4" id="KW-0862">Zinc</keyword>
<evidence type="ECO:0000256" key="3">
    <source>
        <dbReference type="ARBA" id="ARBA00022723"/>
    </source>
</evidence>
<dbReference type="Pfam" id="PF02900">
    <property type="entry name" value="LigB"/>
    <property type="match status" value="1"/>
</dbReference>
<comment type="cofactor">
    <cofactor evidence="1">
        <name>Zn(2+)</name>
        <dbReference type="ChEBI" id="CHEBI:29105"/>
    </cofactor>
</comment>
<dbReference type="InterPro" id="IPR004183">
    <property type="entry name" value="Xdiol_dOase_suB"/>
</dbReference>